<accession>A0A6G1M282</accession>
<dbReference type="EMBL" id="JAABOE010000241">
    <property type="protein sequence ID" value="KAF3157793.1"/>
    <property type="molecule type" value="Genomic_DNA"/>
</dbReference>
<organism evidence="3 6">
    <name type="scientific">Orbilia oligospora</name>
    <name type="common">Nematode-trapping fungus</name>
    <name type="synonym">Arthrobotrys oligospora</name>
    <dbReference type="NCBI Taxonomy" id="2813651"/>
    <lineage>
        <taxon>Eukaryota</taxon>
        <taxon>Fungi</taxon>
        <taxon>Dikarya</taxon>
        <taxon>Ascomycota</taxon>
        <taxon>Pezizomycotina</taxon>
        <taxon>Orbiliomycetes</taxon>
        <taxon>Orbiliales</taxon>
        <taxon>Orbiliaceae</taxon>
        <taxon>Orbilia</taxon>
    </lineage>
</organism>
<dbReference type="EMBL" id="WIWS01000251">
    <property type="protein sequence ID" value="KAF3195522.1"/>
    <property type="molecule type" value="Genomic_DNA"/>
</dbReference>
<evidence type="ECO:0000313" key="8">
    <source>
        <dbReference type="Proteomes" id="UP000483672"/>
    </source>
</evidence>
<proteinExistence type="predicted"/>
<evidence type="ECO:0000313" key="5">
    <source>
        <dbReference type="EMBL" id="KAF3212370.1"/>
    </source>
</evidence>
<feature type="compositionally biased region" description="Basic and acidic residues" evidence="1">
    <location>
        <begin position="1"/>
        <end position="17"/>
    </location>
</feature>
<evidence type="ECO:0000313" key="2">
    <source>
        <dbReference type="EMBL" id="KAF3157793.1"/>
    </source>
</evidence>
<evidence type="ECO:0000313" key="6">
    <source>
        <dbReference type="Proteomes" id="UP000472727"/>
    </source>
</evidence>
<evidence type="ECO:0000256" key="1">
    <source>
        <dbReference type="SAM" id="MobiDB-lite"/>
    </source>
</evidence>
<dbReference type="AlphaFoldDB" id="A0A6G1M282"/>
<comment type="caution">
    <text evidence="3">The sequence shown here is derived from an EMBL/GenBank/DDBJ whole genome shotgun (WGS) entry which is preliminary data.</text>
</comment>
<evidence type="ECO:0000313" key="3">
    <source>
        <dbReference type="EMBL" id="KAF3195522.1"/>
    </source>
</evidence>
<sequence>MRIRRNDPLKFDRDNVPRELQQAPGEMVSSSNKLESFNSSGSNAIEFVLLEVQLFALCSRLVISMRHNPMQPTTWSRDPKIRALNAFSQLESSIETVEKETP</sequence>
<dbReference type="Proteomes" id="UP000483672">
    <property type="component" value="Unassembled WGS sequence"/>
</dbReference>
<dbReference type="EMBL" id="WIPF01000083">
    <property type="protein sequence ID" value="KAF3212370.1"/>
    <property type="molecule type" value="Genomic_DNA"/>
</dbReference>
<gene>
    <name evidence="3" type="ORF">TWF106_005548</name>
    <name evidence="5" type="ORF">TWF191_010524</name>
    <name evidence="4" type="ORF">TWF679_011397</name>
    <name evidence="2" type="ORF">TWF788_005272</name>
</gene>
<dbReference type="EMBL" id="WIWT01000098">
    <property type="protein sequence ID" value="KAF3201337.1"/>
    <property type="molecule type" value="Genomic_DNA"/>
</dbReference>
<name>A0A6G1M282_ORBOL</name>
<reference evidence="6 7" key="1">
    <citation type="submission" date="2019-06" db="EMBL/GenBank/DDBJ databases">
        <authorList>
            <person name="Palmer J.M."/>
        </authorList>
    </citation>
    <scope>NUCLEOTIDE SEQUENCE [LARGE SCALE GENOMIC DNA]</scope>
    <source>
        <strain evidence="3 6">TWF106</strain>
        <strain evidence="5 8">TWF191</strain>
        <strain evidence="4">TWF679</strain>
        <strain evidence="2 7">TWF788</strain>
    </source>
</reference>
<evidence type="ECO:0000313" key="4">
    <source>
        <dbReference type="EMBL" id="KAF3201337.1"/>
    </source>
</evidence>
<dbReference type="Proteomes" id="UP000614610">
    <property type="component" value="Unassembled WGS sequence"/>
</dbReference>
<dbReference type="Proteomes" id="UP000472727">
    <property type="component" value="Unassembled WGS sequence"/>
</dbReference>
<evidence type="ECO:0000313" key="7">
    <source>
        <dbReference type="Proteomes" id="UP000479691"/>
    </source>
</evidence>
<dbReference type="Proteomes" id="UP000479691">
    <property type="component" value="Unassembled WGS sequence"/>
</dbReference>
<protein>
    <submittedName>
        <fullName evidence="3">Uncharacterized protein</fullName>
    </submittedName>
</protein>
<feature type="region of interest" description="Disordered" evidence="1">
    <location>
        <begin position="1"/>
        <end position="35"/>
    </location>
</feature>